<dbReference type="InterPro" id="IPR035917">
    <property type="entry name" value="YjbQ-like_sf"/>
</dbReference>
<comment type="caution">
    <text evidence="1">The sequence shown here is derived from an EMBL/GenBank/DDBJ whole genome shotgun (WGS) entry which is preliminary data.</text>
</comment>
<sequence>MKAYLKSINIITFGPMELYPIRKIIEDAIAESRVEIGSILVSVEGATPALLILERGLEKNIIKLLEMLVPYTIWRHGNAYAHLISTILSTSLIIPIKDSNIVLDRDYEIYLLETRAVYNHRRKVLIYIHGN</sequence>
<gene>
    <name evidence="1" type="ORF">ENM84_01595</name>
</gene>
<dbReference type="Pfam" id="PF01894">
    <property type="entry name" value="YjbQ"/>
    <property type="match status" value="1"/>
</dbReference>
<organism evidence="1">
    <name type="scientific">Ignisphaera aggregans</name>
    <dbReference type="NCBI Taxonomy" id="334771"/>
    <lineage>
        <taxon>Archaea</taxon>
        <taxon>Thermoproteota</taxon>
        <taxon>Thermoprotei</taxon>
        <taxon>Desulfurococcales</taxon>
        <taxon>Desulfurococcaceae</taxon>
        <taxon>Ignisphaera</taxon>
    </lineage>
</organism>
<dbReference type="AlphaFoldDB" id="A0A7C5XFZ4"/>
<dbReference type="InterPro" id="IPR001602">
    <property type="entry name" value="UPF0047_YjbQ-like"/>
</dbReference>
<proteinExistence type="predicted"/>
<evidence type="ECO:0008006" key="2">
    <source>
        <dbReference type="Google" id="ProtNLM"/>
    </source>
</evidence>
<dbReference type="Gene3D" id="2.60.120.460">
    <property type="entry name" value="YjbQ-like"/>
    <property type="match status" value="1"/>
</dbReference>
<name>A0A7C5XFZ4_9CREN</name>
<reference evidence="1" key="1">
    <citation type="journal article" date="2020" name="mSystems">
        <title>Genome- and Community-Level Interaction Insights into Carbon Utilization and Element Cycling Functions of Hydrothermarchaeota in Hydrothermal Sediment.</title>
        <authorList>
            <person name="Zhou Z."/>
            <person name="Liu Y."/>
            <person name="Xu W."/>
            <person name="Pan J."/>
            <person name="Luo Z.H."/>
            <person name="Li M."/>
        </authorList>
    </citation>
    <scope>NUCLEOTIDE SEQUENCE [LARGE SCALE GENOMIC DNA]</scope>
    <source>
        <strain evidence="1">SpSt-1121</strain>
    </source>
</reference>
<protein>
    <recommendedName>
        <fullName evidence="2">YjbQ family protein</fullName>
    </recommendedName>
</protein>
<dbReference type="SUPFAM" id="SSF111038">
    <property type="entry name" value="YjbQ-like"/>
    <property type="match status" value="1"/>
</dbReference>
<accession>A0A7C5XFZ4</accession>
<evidence type="ECO:0000313" key="1">
    <source>
        <dbReference type="EMBL" id="HHP81339.1"/>
    </source>
</evidence>
<dbReference type="EMBL" id="DRZI01000058">
    <property type="protein sequence ID" value="HHP81339.1"/>
    <property type="molecule type" value="Genomic_DNA"/>
</dbReference>